<dbReference type="InterPro" id="IPR004175">
    <property type="entry name" value="RNA_CPDase"/>
</dbReference>
<evidence type="ECO:0000256" key="1">
    <source>
        <dbReference type="ARBA" id="ARBA00022801"/>
    </source>
</evidence>
<dbReference type="GO" id="GO:0008664">
    <property type="term" value="F:RNA 2',3'-cyclic 3'-phosphodiesterase activity"/>
    <property type="evidence" value="ECO:0007669"/>
    <property type="project" value="UniProtKB-EC"/>
</dbReference>
<feature type="short sequence motif" description="HXTX 2" evidence="2">
    <location>
        <begin position="130"/>
        <end position="133"/>
    </location>
</feature>
<dbReference type="Gene3D" id="3.90.1140.10">
    <property type="entry name" value="Cyclic phosphodiesterase"/>
    <property type="match status" value="1"/>
</dbReference>
<comment type="caution">
    <text evidence="4">The sequence shown here is derived from an EMBL/GenBank/DDBJ whole genome shotgun (WGS) entry which is preliminary data.</text>
</comment>
<feature type="domain" description="Phosphoesterase HXTX" evidence="3">
    <location>
        <begin position="99"/>
        <end position="182"/>
    </location>
</feature>
<dbReference type="PATRIC" id="fig|869279.4.peg.908"/>
<reference evidence="4 5" key="1">
    <citation type="submission" date="2015-07" db="EMBL/GenBank/DDBJ databases">
        <title>Whole genome sequence of Thermanaerothrix daxensis DSM 23592.</title>
        <authorList>
            <person name="Hemp J."/>
            <person name="Ward L.M."/>
            <person name="Pace L.A."/>
            <person name="Fischer W.W."/>
        </authorList>
    </citation>
    <scope>NUCLEOTIDE SEQUENCE [LARGE SCALE GENOMIC DNA]</scope>
    <source>
        <strain evidence="4 5">GNS-1</strain>
    </source>
</reference>
<dbReference type="InterPro" id="IPR014051">
    <property type="entry name" value="Phosphoesterase_HXTX"/>
</dbReference>
<evidence type="ECO:0000313" key="4">
    <source>
        <dbReference type="EMBL" id="KPL84377.1"/>
    </source>
</evidence>
<feature type="domain" description="Phosphoesterase HXTX" evidence="3">
    <location>
        <begin position="11"/>
        <end position="95"/>
    </location>
</feature>
<comment type="similarity">
    <text evidence="2">Belongs to the 2H phosphoesterase superfamily. ThpR family.</text>
</comment>
<feature type="short sequence motif" description="HXTX 1" evidence="2">
    <location>
        <begin position="44"/>
        <end position="47"/>
    </location>
</feature>
<dbReference type="Proteomes" id="UP000050544">
    <property type="component" value="Unassembled WGS sequence"/>
</dbReference>
<feature type="active site" description="Proton donor" evidence="2">
    <location>
        <position position="44"/>
    </location>
</feature>
<gene>
    <name evidence="4" type="ORF">SE15_04480</name>
</gene>
<dbReference type="PANTHER" id="PTHR35561">
    <property type="entry name" value="RNA 2',3'-CYCLIC PHOSPHODIESTERASE"/>
    <property type="match status" value="1"/>
</dbReference>
<dbReference type="HAMAP" id="MF_01940">
    <property type="entry name" value="RNA_CPDase"/>
    <property type="match status" value="1"/>
</dbReference>
<dbReference type="Pfam" id="PF02834">
    <property type="entry name" value="LigT_PEase"/>
    <property type="match status" value="2"/>
</dbReference>
<organism evidence="4 5">
    <name type="scientific">Thermanaerothrix daxensis</name>
    <dbReference type="NCBI Taxonomy" id="869279"/>
    <lineage>
        <taxon>Bacteria</taxon>
        <taxon>Bacillati</taxon>
        <taxon>Chloroflexota</taxon>
        <taxon>Anaerolineae</taxon>
        <taxon>Anaerolineales</taxon>
        <taxon>Anaerolineaceae</taxon>
        <taxon>Thermanaerothrix</taxon>
    </lineage>
</organism>
<comment type="catalytic activity">
    <reaction evidence="2">
        <text>a 3'-end 2',3'-cyclophospho-ribonucleotide-RNA + H2O = a 3'-end 2'-phospho-ribonucleotide-RNA + H(+)</text>
        <dbReference type="Rhea" id="RHEA:11828"/>
        <dbReference type="Rhea" id="RHEA-COMP:10464"/>
        <dbReference type="Rhea" id="RHEA-COMP:17353"/>
        <dbReference type="ChEBI" id="CHEBI:15377"/>
        <dbReference type="ChEBI" id="CHEBI:15378"/>
        <dbReference type="ChEBI" id="CHEBI:83064"/>
        <dbReference type="ChEBI" id="CHEBI:173113"/>
        <dbReference type="EC" id="3.1.4.58"/>
    </reaction>
</comment>
<dbReference type="SUPFAM" id="SSF55144">
    <property type="entry name" value="LigT-like"/>
    <property type="match status" value="1"/>
</dbReference>
<protein>
    <recommendedName>
        <fullName evidence="2">RNA 2',3'-cyclic phosphodiesterase</fullName>
        <shortName evidence="2">RNA 2',3'-CPDase</shortName>
        <ecNumber evidence="2">3.1.4.58</ecNumber>
    </recommendedName>
</protein>
<dbReference type="NCBIfam" id="TIGR02258">
    <property type="entry name" value="2_5_ligase"/>
    <property type="match status" value="1"/>
</dbReference>
<keyword evidence="5" id="KW-1185">Reference proteome</keyword>
<evidence type="ECO:0000256" key="2">
    <source>
        <dbReference type="HAMAP-Rule" id="MF_01940"/>
    </source>
</evidence>
<dbReference type="InterPro" id="IPR009097">
    <property type="entry name" value="Cyclic_Pdiesterase"/>
</dbReference>
<sequence length="196" mass="22179">MKRVRAFIAIEFPQDLQHQLSALSQNLRTAGLSGIRWVPPENIHLTLKFLGEIPPDVLQGFITHLPDLAQTASPFTLRLQGLGVFPGLRHPRVLWVGVEAPQALFDLQREVETLAHRLGIPPEDRPFTPHITLGRMRPDFSLRDQTLLETQLQNPALNFHASLNVDRVCLFRSDLLPDGARYTLLLQAPLLRGREK</sequence>
<dbReference type="GO" id="GO:0004113">
    <property type="term" value="F:2',3'-cyclic-nucleotide 3'-phosphodiesterase activity"/>
    <property type="evidence" value="ECO:0007669"/>
    <property type="project" value="InterPro"/>
</dbReference>
<dbReference type="EC" id="3.1.4.58" evidence="2"/>
<proteinExistence type="inferred from homology"/>
<evidence type="ECO:0000313" key="5">
    <source>
        <dbReference type="Proteomes" id="UP000050544"/>
    </source>
</evidence>
<name>A0A0P6XVY1_9CHLR</name>
<accession>A0A0P6XVY1</accession>
<evidence type="ECO:0000259" key="3">
    <source>
        <dbReference type="Pfam" id="PF02834"/>
    </source>
</evidence>
<dbReference type="PANTHER" id="PTHR35561:SF1">
    <property type="entry name" value="RNA 2',3'-CYCLIC PHOSPHODIESTERASE"/>
    <property type="match status" value="1"/>
</dbReference>
<keyword evidence="1 2" id="KW-0378">Hydrolase</keyword>
<dbReference type="AlphaFoldDB" id="A0A0P6XVY1"/>
<comment type="function">
    <text evidence="2">Hydrolyzes RNA 2',3'-cyclic phosphodiester to an RNA 2'-phosphomonoester.</text>
</comment>
<feature type="active site" description="Proton acceptor" evidence="2">
    <location>
        <position position="130"/>
    </location>
</feature>
<dbReference type="EMBL" id="LGKO01000002">
    <property type="protein sequence ID" value="KPL84377.1"/>
    <property type="molecule type" value="Genomic_DNA"/>
</dbReference>